<reference evidence="1 2" key="1">
    <citation type="submission" date="2015-09" db="EMBL/GenBank/DDBJ databases">
        <authorList>
            <consortium name="Pathogen Informatics"/>
        </authorList>
    </citation>
    <scope>NUCLEOTIDE SEQUENCE [LARGE SCALE GENOMIC DNA]</scope>
    <source>
        <strain evidence="1 2">2789STDY5608838</strain>
    </source>
</reference>
<evidence type="ECO:0000313" key="1">
    <source>
        <dbReference type="EMBL" id="CUN83863.1"/>
    </source>
</evidence>
<dbReference type="EMBL" id="CYZA01000006">
    <property type="protein sequence ID" value="CUN83863.1"/>
    <property type="molecule type" value="Genomic_DNA"/>
</dbReference>
<dbReference type="InterPro" id="IPR043743">
    <property type="entry name" value="DUF5688"/>
</dbReference>
<gene>
    <name evidence="1" type="ORF">ERS852395_01470</name>
</gene>
<proteinExistence type="predicted"/>
<name>A0A174A6R6_9FIRM</name>
<protein>
    <submittedName>
        <fullName evidence="1">Uncharacterized protein</fullName>
    </submittedName>
</protein>
<sequence length="164" mass="18075">MTLSIFYKQFSGNDSFETPEDRQSIYLDKLESEHPGIFCTMESAIFGSFNDEGFYATSVPQSHTGYVVTNKTSCGAIALFYSGAMERFAQLIGSFFVIPSSTEEVILMPGTDSTGINGMIREVNAQCVEDDLVLDSHAYFFDKATNTLKPVVSLSDSIAERRLA</sequence>
<organism evidence="1 2">
    <name type="scientific">Blautia obeum</name>
    <dbReference type="NCBI Taxonomy" id="40520"/>
    <lineage>
        <taxon>Bacteria</taxon>
        <taxon>Bacillati</taxon>
        <taxon>Bacillota</taxon>
        <taxon>Clostridia</taxon>
        <taxon>Lachnospirales</taxon>
        <taxon>Lachnospiraceae</taxon>
        <taxon>Blautia</taxon>
    </lineage>
</organism>
<dbReference type="Proteomes" id="UP000095447">
    <property type="component" value="Unassembled WGS sequence"/>
</dbReference>
<dbReference type="Pfam" id="PF18941">
    <property type="entry name" value="DUF5688"/>
    <property type="match status" value="1"/>
</dbReference>
<dbReference type="RefSeq" id="WP_055053217.1">
    <property type="nucleotide sequence ID" value="NZ_CYZA01000006.1"/>
</dbReference>
<accession>A0A174A6R6</accession>
<evidence type="ECO:0000313" key="2">
    <source>
        <dbReference type="Proteomes" id="UP000095447"/>
    </source>
</evidence>
<dbReference type="AlphaFoldDB" id="A0A174A6R6"/>